<dbReference type="Proteomes" id="UP000037729">
    <property type="component" value="Unassembled WGS sequence"/>
</dbReference>
<dbReference type="OrthoDB" id="307404at2157"/>
<dbReference type="PATRIC" id="fig|1705562.3.peg.1429"/>
<evidence type="ECO:0000256" key="1">
    <source>
        <dbReference type="ARBA" id="ARBA00008791"/>
    </source>
</evidence>
<proteinExistence type="inferred from homology"/>
<dbReference type="Pfam" id="PF00582">
    <property type="entry name" value="Usp"/>
    <property type="match status" value="1"/>
</dbReference>
<keyword evidence="5" id="KW-1185">Reference proteome</keyword>
<dbReference type="InterPro" id="IPR006016">
    <property type="entry name" value="UspA"/>
</dbReference>
<dbReference type="GeneID" id="35219004"/>
<dbReference type="AlphaFoldDB" id="A0A0N0UAA6"/>
<reference evidence="3 5" key="1">
    <citation type="submission" date="2015-08" db="EMBL/GenBank/DDBJ databases">
        <title>Genomes of Isolates from Cabo Rojo, PR.</title>
        <authorList>
            <person name="Sanchez-Nieves R.L."/>
            <person name="Montalvo-Rodriguez R."/>
        </authorList>
    </citation>
    <scope>NUCLEOTIDE SEQUENCE [LARGE SCALE GENOMIC DNA]</scope>
    <source>
        <strain evidence="3 5">SL3</strain>
    </source>
</reference>
<dbReference type="EMBL" id="LIUF01000001">
    <property type="protein sequence ID" value="KOX94733.1"/>
    <property type="molecule type" value="Genomic_DNA"/>
</dbReference>
<dbReference type="CDD" id="cd00293">
    <property type="entry name" value="USP-like"/>
    <property type="match status" value="1"/>
</dbReference>
<gene>
    <name evidence="3" type="ORF">AMS69_02415</name>
    <name evidence="4" type="ORF">GOC83_16255</name>
</gene>
<dbReference type="EMBL" id="WOWB01000001">
    <property type="protein sequence ID" value="NLV07688.1"/>
    <property type="molecule type" value="Genomic_DNA"/>
</dbReference>
<dbReference type="SUPFAM" id="SSF52402">
    <property type="entry name" value="Adenine nucleotide alpha hydrolases-like"/>
    <property type="match status" value="1"/>
</dbReference>
<dbReference type="InterPro" id="IPR006015">
    <property type="entry name" value="Universal_stress_UspA"/>
</dbReference>
<accession>A0A0N0UAA6</accession>
<comment type="caution">
    <text evidence="3">The sequence shown here is derived from an EMBL/GenBank/DDBJ whole genome shotgun (WGS) entry which is preliminary data.</text>
</comment>
<organism evidence="3 5">
    <name type="scientific">Haloarcula rubripromontorii</name>
    <dbReference type="NCBI Taxonomy" id="1705562"/>
    <lineage>
        <taxon>Archaea</taxon>
        <taxon>Methanobacteriati</taxon>
        <taxon>Methanobacteriota</taxon>
        <taxon>Stenosarchaea group</taxon>
        <taxon>Halobacteria</taxon>
        <taxon>Halobacteriales</taxon>
        <taxon>Haloarculaceae</taxon>
        <taxon>Haloarcula</taxon>
    </lineage>
</organism>
<dbReference type="STRING" id="1705562.AMS69_02415"/>
<dbReference type="InterPro" id="IPR014729">
    <property type="entry name" value="Rossmann-like_a/b/a_fold"/>
</dbReference>
<dbReference type="RefSeq" id="WP_053966501.1">
    <property type="nucleotide sequence ID" value="NZ_JAWJXX010000019.1"/>
</dbReference>
<evidence type="ECO:0000313" key="3">
    <source>
        <dbReference type="EMBL" id="KOX94733.1"/>
    </source>
</evidence>
<dbReference type="PANTHER" id="PTHR46268:SF6">
    <property type="entry name" value="UNIVERSAL STRESS PROTEIN UP12"/>
    <property type="match status" value="1"/>
</dbReference>
<evidence type="ECO:0000259" key="2">
    <source>
        <dbReference type="Pfam" id="PF00582"/>
    </source>
</evidence>
<protein>
    <submittedName>
        <fullName evidence="3 4">Universal stress protein</fullName>
    </submittedName>
</protein>
<sequence>MYEIVAGIDKSEARGTAIAEAITEIPMDASQVRVTLLHDFEENPEGASVDQVASIRRAREVLEEAGVEVALEESSGEPADAILRLADEQDADMIVVAGRKRTPTGKVLFGSVTQSVILGTDRSVLVCSGEEE</sequence>
<reference evidence="4" key="2">
    <citation type="submission" date="2019-12" db="EMBL/GenBank/DDBJ databases">
        <title>The whole-genome sequencing of Haloarcula japonica strain pws8.</title>
        <authorList>
            <person name="Verma D.K."/>
            <person name="Gopal K."/>
            <person name="Prasad E.S."/>
        </authorList>
    </citation>
    <scope>NUCLEOTIDE SEQUENCE</scope>
    <source>
        <strain evidence="4">Pws8</strain>
    </source>
</reference>
<evidence type="ECO:0000313" key="4">
    <source>
        <dbReference type="EMBL" id="NLV07688.1"/>
    </source>
</evidence>
<dbReference type="Proteomes" id="UP000610611">
    <property type="component" value="Unassembled WGS sequence"/>
</dbReference>
<name>A0A0N0UAA6_9EURY</name>
<dbReference type="Gene3D" id="3.40.50.620">
    <property type="entry name" value="HUPs"/>
    <property type="match status" value="1"/>
</dbReference>
<comment type="similarity">
    <text evidence="1">Belongs to the universal stress protein A family.</text>
</comment>
<dbReference type="PRINTS" id="PR01438">
    <property type="entry name" value="UNVRSLSTRESS"/>
</dbReference>
<evidence type="ECO:0000313" key="5">
    <source>
        <dbReference type="Proteomes" id="UP000037729"/>
    </source>
</evidence>
<feature type="domain" description="UspA" evidence="2">
    <location>
        <begin position="4"/>
        <end position="127"/>
    </location>
</feature>
<dbReference type="PANTHER" id="PTHR46268">
    <property type="entry name" value="STRESS RESPONSE PROTEIN NHAX"/>
    <property type="match status" value="1"/>
</dbReference>